<organism evidence="2 3">
    <name type="scientific">Paraburkholderia tagetis</name>
    <dbReference type="NCBI Taxonomy" id="2913261"/>
    <lineage>
        <taxon>Bacteria</taxon>
        <taxon>Pseudomonadati</taxon>
        <taxon>Pseudomonadota</taxon>
        <taxon>Betaproteobacteria</taxon>
        <taxon>Burkholderiales</taxon>
        <taxon>Burkholderiaceae</taxon>
        <taxon>Paraburkholderia</taxon>
    </lineage>
</organism>
<name>A0A9X1UNP0_9BURK</name>
<comment type="caution">
    <text evidence="2">The sequence shown here is derived from an EMBL/GenBank/DDBJ whole genome shotgun (WGS) entry which is preliminary data.</text>
</comment>
<feature type="compositionally biased region" description="Basic and acidic residues" evidence="1">
    <location>
        <begin position="59"/>
        <end position="68"/>
    </location>
</feature>
<keyword evidence="3" id="KW-1185">Reference proteome</keyword>
<reference evidence="2" key="1">
    <citation type="submission" date="2022-01" db="EMBL/GenBank/DDBJ databases">
        <title>Genome sequence and assembly of Parabukholderia sp. RG36.</title>
        <authorList>
            <person name="Chhetri G."/>
        </authorList>
    </citation>
    <scope>NUCLEOTIDE SEQUENCE</scope>
    <source>
        <strain evidence="2">RG36</strain>
    </source>
</reference>
<evidence type="ECO:0000313" key="2">
    <source>
        <dbReference type="EMBL" id="MCG5078794.1"/>
    </source>
</evidence>
<proteinExistence type="predicted"/>
<evidence type="ECO:0000256" key="1">
    <source>
        <dbReference type="SAM" id="MobiDB-lite"/>
    </source>
</evidence>
<evidence type="ECO:0000313" key="3">
    <source>
        <dbReference type="Proteomes" id="UP001139308"/>
    </source>
</evidence>
<dbReference type="AlphaFoldDB" id="A0A9X1UNP0"/>
<dbReference type="EMBL" id="JAKLJA010000073">
    <property type="protein sequence ID" value="MCG5078794.1"/>
    <property type="molecule type" value="Genomic_DNA"/>
</dbReference>
<accession>A0A9X1UNP0</accession>
<protein>
    <submittedName>
        <fullName evidence="2">Uncharacterized protein</fullName>
    </submittedName>
</protein>
<gene>
    <name evidence="2" type="ORF">L5014_36645</name>
</gene>
<sequence>MSVFLSYAREQPAMLVVPAVGFGLSLLVARVRTRYVRDGVSFGRPVRSQSSKAPDGNEATDRRNPDRRGDLGLTLLAVDGLIARYTACDRTGPHASEEWNAVPGTAACAEEQYSCAESGSREMKKLDDETKAELLTFLVVGQLFAFARSGEWLRTLHLIESAQIWLSSNGAECDWLERAQLIEACRVVAVKALDLPFPQAEADLVQLFNLNRGWFLDYRKPVVQQIHAMCVAHLSHDARLI</sequence>
<dbReference type="Proteomes" id="UP001139308">
    <property type="component" value="Unassembled WGS sequence"/>
</dbReference>
<feature type="region of interest" description="Disordered" evidence="1">
    <location>
        <begin position="44"/>
        <end position="68"/>
    </location>
</feature>
<dbReference type="RefSeq" id="WP_238468770.1">
    <property type="nucleotide sequence ID" value="NZ_JAKLJA010000073.1"/>
</dbReference>